<evidence type="ECO:0000313" key="7">
    <source>
        <dbReference type="Proteomes" id="UP000254889"/>
    </source>
</evidence>
<reference evidence="6 7" key="1">
    <citation type="submission" date="2018-07" db="EMBL/GenBank/DDBJ databases">
        <authorList>
            <person name="Quirk P.G."/>
            <person name="Krulwich T.A."/>
        </authorList>
    </citation>
    <scope>NUCLEOTIDE SEQUENCE [LARGE SCALE GENOMIC DNA]</scope>
    <source>
        <strain evidence="6 7">CC-BB4</strain>
    </source>
</reference>
<sequence length="366" mass="38297">MDIRAIILRQRPQLYLALRIVISAVAALALAQMLKQPLPLWAALTAVIVTQLSVGRSLKATVDYFIGTIGGAIYGGAIGIFVPHANEYAMLGAVALTVAPLAYIASIRPSFSAAPITGVLVLFIPTIAHISPLASAVDRVIEVGVGGAVGLAVSLLIFPASAHRLFVTAAAQVLAQIAQALDESLGSASDGLDTDAHNRLQDGIAQAAAQLSVVGAEAEHERAARLSAGPGTGPMLRTITRLRHDLVMLGRAVNQPLPADIAKRLQRPLTDVRTALASYLHGCGSSLLARRGPPSLNAVLSALESYDSAVSTLRRDGLTLNLSGHAAEQFFALGFALEQMRGNLNDLHRCVSEWVEADAAVARAKS</sequence>
<dbReference type="PANTHER" id="PTHR47804:SF3">
    <property type="entry name" value="PROTEIN BRE4"/>
    <property type="match status" value="1"/>
</dbReference>
<keyword evidence="4 5" id="KW-0472">Membrane</keyword>
<protein>
    <submittedName>
        <fullName evidence="6">FUSC family protein</fullName>
    </submittedName>
</protein>
<feature type="transmembrane region" description="Helical" evidence="5">
    <location>
        <begin position="113"/>
        <end position="134"/>
    </location>
</feature>
<evidence type="ECO:0000313" key="6">
    <source>
        <dbReference type="EMBL" id="AXK81664.1"/>
    </source>
</evidence>
<keyword evidence="3 5" id="KW-1133">Transmembrane helix</keyword>
<dbReference type="PANTHER" id="PTHR47804">
    <property type="entry name" value="60S RIBOSOMAL PROTEIN L19"/>
    <property type="match status" value="1"/>
</dbReference>
<dbReference type="Pfam" id="PF04632">
    <property type="entry name" value="FUSC"/>
    <property type="match status" value="1"/>
</dbReference>
<feature type="transmembrane region" description="Helical" evidence="5">
    <location>
        <begin position="12"/>
        <end position="32"/>
    </location>
</feature>
<dbReference type="AlphaFoldDB" id="A0A345ZXL7"/>
<dbReference type="Proteomes" id="UP000254889">
    <property type="component" value="Chromosome"/>
</dbReference>
<evidence type="ECO:0000256" key="5">
    <source>
        <dbReference type="SAM" id="Phobius"/>
    </source>
</evidence>
<accession>A0A345ZXL7</accession>
<dbReference type="GO" id="GO:0022857">
    <property type="term" value="F:transmembrane transporter activity"/>
    <property type="evidence" value="ECO:0007669"/>
    <property type="project" value="InterPro"/>
</dbReference>
<dbReference type="KEGG" id="ptaw:DW352_14725"/>
<gene>
    <name evidence="6" type="ORF">DW352_14725</name>
</gene>
<dbReference type="EMBL" id="CP031417">
    <property type="protein sequence ID" value="AXK81664.1"/>
    <property type="molecule type" value="Genomic_DNA"/>
</dbReference>
<comment type="subcellular location">
    <subcellularLocation>
        <location evidence="1">Membrane</location>
        <topology evidence="1">Multi-pass membrane protein</topology>
    </subcellularLocation>
</comment>
<dbReference type="InterPro" id="IPR052430">
    <property type="entry name" value="IVT-Associated"/>
</dbReference>
<proteinExistence type="predicted"/>
<evidence type="ECO:0000256" key="2">
    <source>
        <dbReference type="ARBA" id="ARBA00022692"/>
    </source>
</evidence>
<feature type="transmembrane region" description="Helical" evidence="5">
    <location>
        <begin position="62"/>
        <end position="82"/>
    </location>
</feature>
<dbReference type="InterPro" id="IPR006726">
    <property type="entry name" value="PHBA_efflux_AaeB/fusaric-R"/>
</dbReference>
<evidence type="ECO:0000256" key="3">
    <source>
        <dbReference type="ARBA" id="ARBA00022989"/>
    </source>
</evidence>
<evidence type="ECO:0000256" key="4">
    <source>
        <dbReference type="ARBA" id="ARBA00023136"/>
    </source>
</evidence>
<keyword evidence="7" id="KW-1185">Reference proteome</keyword>
<organism evidence="6 7">
    <name type="scientific">Pseudolabrys taiwanensis</name>
    <dbReference type="NCBI Taxonomy" id="331696"/>
    <lineage>
        <taxon>Bacteria</taxon>
        <taxon>Pseudomonadati</taxon>
        <taxon>Pseudomonadota</taxon>
        <taxon>Alphaproteobacteria</taxon>
        <taxon>Hyphomicrobiales</taxon>
        <taxon>Xanthobacteraceae</taxon>
        <taxon>Pseudolabrys</taxon>
    </lineage>
</organism>
<feature type="transmembrane region" description="Helical" evidence="5">
    <location>
        <begin position="140"/>
        <end position="158"/>
    </location>
</feature>
<dbReference type="OrthoDB" id="7254882at2"/>
<dbReference type="GO" id="GO:0005886">
    <property type="term" value="C:plasma membrane"/>
    <property type="evidence" value="ECO:0007669"/>
    <property type="project" value="InterPro"/>
</dbReference>
<name>A0A345ZXL7_9HYPH</name>
<evidence type="ECO:0000256" key="1">
    <source>
        <dbReference type="ARBA" id="ARBA00004141"/>
    </source>
</evidence>
<keyword evidence="2 5" id="KW-0812">Transmembrane</keyword>
<feature type="transmembrane region" description="Helical" evidence="5">
    <location>
        <begin position="88"/>
        <end position="106"/>
    </location>
</feature>
<dbReference type="RefSeq" id="WP_115692043.1">
    <property type="nucleotide sequence ID" value="NZ_CP031417.1"/>
</dbReference>